<evidence type="ECO:0000313" key="2">
    <source>
        <dbReference type="EMBL" id="TDR93750.1"/>
    </source>
</evidence>
<dbReference type="Proteomes" id="UP000295122">
    <property type="component" value="Unassembled WGS sequence"/>
</dbReference>
<gene>
    <name evidence="2" type="ORF">EV668_1015</name>
</gene>
<reference evidence="2 3" key="1">
    <citation type="submission" date="2019-03" db="EMBL/GenBank/DDBJ databases">
        <title>Genomic Encyclopedia of Type Strains, Phase IV (KMG-IV): sequencing the most valuable type-strain genomes for metagenomic binning, comparative biology and taxonomic classification.</title>
        <authorList>
            <person name="Goeker M."/>
        </authorList>
    </citation>
    <scope>NUCLEOTIDE SEQUENCE [LARGE SCALE GENOMIC DNA]</scope>
    <source>
        <strain evidence="2 3">DSM 25903</strain>
    </source>
</reference>
<evidence type="ECO:0000256" key="1">
    <source>
        <dbReference type="SAM" id="Phobius"/>
    </source>
</evidence>
<dbReference type="AlphaFoldDB" id="A0A4R7C5A9"/>
<dbReference type="EMBL" id="SNZR01000011">
    <property type="protein sequence ID" value="TDR93750.1"/>
    <property type="molecule type" value="Genomic_DNA"/>
</dbReference>
<keyword evidence="1" id="KW-0472">Membrane</keyword>
<sequence length="51" mass="6089">MPPAPERPPKTFIEEWREGDRNQRLIAVLKRFVPLSLFIVFMYFFTTFAGQ</sequence>
<keyword evidence="3" id="KW-1185">Reference proteome</keyword>
<protein>
    <submittedName>
        <fullName evidence="2">Uncharacterized protein</fullName>
    </submittedName>
</protein>
<evidence type="ECO:0000313" key="3">
    <source>
        <dbReference type="Proteomes" id="UP000295122"/>
    </source>
</evidence>
<keyword evidence="1" id="KW-0812">Transmembrane</keyword>
<feature type="transmembrane region" description="Helical" evidence="1">
    <location>
        <begin position="32"/>
        <end position="50"/>
    </location>
</feature>
<keyword evidence="1" id="KW-1133">Transmembrane helix</keyword>
<organism evidence="2 3">
    <name type="scientific">Enterovirga rhinocerotis</name>
    <dbReference type="NCBI Taxonomy" id="1339210"/>
    <lineage>
        <taxon>Bacteria</taxon>
        <taxon>Pseudomonadati</taxon>
        <taxon>Pseudomonadota</taxon>
        <taxon>Alphaproteobacteria</taxon>
        <taxon>Hyphomicrobiales</taxon>
        <taxon>Methylobacteriaceae</taxon>
        <taxon>Enterovirga</taxon>
    </lineage>
</organism>
<accession>A0A4R7C5A9</accession>
<proteinExistence type="predicted"/>
<name>A0A4R7C5A9_9HYPH</name>
<comment type="caution">
    <text evidence="2">The sequence shown here is derived from an EMBL/GenBank/DDBJ whole genome shotgun (WGS) entry which is preliminary data.</text>
</comment>
<dbReference type="RefSeq" id="WP_166652346.1">
    <property type="nucleotide sequence ID" value="NZ_SNZR01000011.1"/>
</dbReference>